<accession>A0A2G0QEU6</accession>
<gene>
    <name evidence="5" type="ORF">A9255_14895</name>
    <name evidence="6" type="ORF">Xhom_00687</name>
</gene>
<proteinExistence type="inferred from homology"/>
<evidence type="ECO:0000313" key="5">
    <source>
        <dbReference type="EMBL" id="AOM41732.1"/>
    </source>
</evidence>
<keyword evidence="3 6" id="KW-0808">Transferase</keyword>
<reference evidence="5 7" key="1">
    <citation type="submission" date="2016-06" db="EMBL/GenBank/DDBJ databases">
        <title>Bacterial characters and pathogenicity of Xenorhabdus hominickii from an entomopathogenic nematode, Steinernema monticolum.</title>
        <authorList>
            <person name="Park Y."/>
            <person name="Kim Y."/>
        </authorList>
    </citation>
    <scope>NUCLEOTIDE SEQUENCE [LARGE SCALE GENOMIC DNA]</scope>
    <source>
        <strain evidence="5 7">ANU1</strain>
    </source>
</reference>
<keyword evidence="2 6" id="KW-0328">Glycosyltransferase</keyword>
<evidence type="ECO:0000256" key="2">
    <source>
        <dbReference type="ARBA" id="ARBA00022676"/>
    </source>
</evidence>
<sequence length="278" mass="32541">MNIITNDNNKIPFSILMSLYKNENTKYLYKCLESLYEQKLQAEEIIIVFDGDIGIELETIVFEWKSKLPIKIVRIEKNVGLGQALNLGLLQCNNNIIARMDTDDICLPDRFIKQIPYIYQHQDIAVLGSNIFEYDEEISSLISQKSIPISHEDILKFIKKRNPFNHMSVVFRKNMIINSGSYQHHNLMEDYNLWIRVVSNGYKVENLPDRLLKVRAGNSMIKRRRGLDYIGSEYKLAKLKIENNIDNLTSIYMIFLQRSLIRILPISLLSTLYKTMRK</sequence>
<dbReference type="Proteomes" id="UP000094600">
    <property type="component" value="Chromosome"/>
</dbReference>
<evidence type="ECO:0000313" key="6">
    <source>
        <dbReference type="EMBL" id="PHM57689.1"/>
    </source>
</evidence>
<dbReference type="PANTHER" id="PTHR43685:SF5">
    <property type="entry name" value="GLYCOSYLTRANSFERASE EPSE-RELATED"/>
    <property type="match status" value="1"/>
</dbReference>
<evidence type="ECO:0000313" key="8">
    <source>
        <dbReference type="Proteomes" id="UP000225433"/>
    </source>
</evidence>
<feature type="domain" description="Glycosyltransferase 2-like" evidence="4">
    <location>
        <begin position="17"/>
        <end position="177"/>
    </location>
</feature>
<evidence type="ECO:0000313" key="7">
    <source>
        <dbReference type="Proteomes" id="UP000094600"/>
    </source>
</evidence>
<dbReference type="EMBL" id="CP016176">
    <property type="protein sequence ID" value="AOM41732.1"/>
    <property type="molecule type" value="Genomic_DNA"/>
</dbReference>
<dbReference type="InterPro" id="IPR001173">
    <property type="entry name" value="Glyco_trans_2-like"/>
</dbReference>
<dbReference type="AlphaFoldDB" id="A0A2G0QEU6"/>
<evidence type="ECO:0000256" key="1">
    <source>
        <dbReference type="ARBA" id="ARBA00006739"/>
    </source>
</evidence>
<dbReference type="PANTHER" id="PTHR43685">
    <property type="entry name" value="GLYCOSYLTRANSFERASE"/>
    <property type="match status" value="1"/>
</dbReference>
<dbReference type="Gene3D" id="3.90.550.10">
    <property type="entry name" value="Spore Coat Polysaccharide Biosynthesis Protein SpsA, Chain A"/>
    <property type="match status" value="1"/>
</dbReference>
<name>A0A2G0QEU6_XENHO</name>
<dbReference type="Pfam" id="PF00535">
    <property type="entry name" value="Glycos_transf_2"/>
    <property type="match status" value="1"/>
</dbReference>
<dbReference type="STRING" id="351679.A9255_14895"/>
<evidence type="ECO:0000256" key="3">
    <source>
        <dbReference type="ARBA" id="ARBA00022679"/>
    </source>
</evidence>
<dbReference type="InterPro" id="IPR029044">
    <property type="entry name" value="Nucleotide-diphossugar_trans"/>
</dbReference>
<dbReference type="RefSeq" id="WP_069317391.1">
    <property type="nucleotide sequence ID" value="NZ_CAWNQJ010000001.1"/>
</dbReference>
<reference evidence="6 8" key="2">
    <citation type="journal article" date="2017" name="Nat. Microbiol.">
        <title>Natural product diversity associated with the nematode symbionts Photorhabdus and Xenorhabdus.</title>
        <authorList>
            <person name="Tobias N.J."/>
            <person name="Wolff H."/>
            <person name="Djahanschiri B."/>
            <person name="Grundmann F."/>
            <person name="Kronenwerth M."/>
            <person name="Shi Y.M."/>
            <person name="Simonyi S."/>
            <person name="Grun P."/>
            <person name="Shapiro-Ilan D."/>
            <person name="Pidot S.J."/>
            <person name="Stinear T.P."/>
            <person name="Ebersberger I."/>
            <person name="Bode H.B."/>
        </authorList>
    </citation>
    <scope>NUCLEOTIDE SEQUENCE [LARGE SCALE GENOMIC DNA]</scope>
    <source>
        <strain evidence="6 8">DSM 17903</strain>
    </source>
</reference>
<dbReference type="GO" id="GO:0016757">
    <property type="term" value="F:glycosyltransferase activity"/>
    <property type="evidence" value="ECO:0007669"/>
    <property type="project" value="UniProtKB-KW"/>
</dbReference>
<protein>
    <submittedName>
        <fullName evidence="5">Amylovoran biosynthesis protein AmsE</fullName>
    </submittedName>
    <submittedName>
        <fullName evidence="6">Putative UDP-galactose--lipooligosaccharide galactosyltransferase</fullName>
    </submittedName>
</protein>
<dbReference type="Proteomes" id="UP000225433">
    <property type="component" value="Unassembled WGS sequence"/>
</dbReference>
<dbReference type="SUPFAM" id="SSF53448">
    <property type="entry name" value="Nucleotide-diphospho-sugar transferases"/>
    <property type="match status" value="1"/>
</dbReference>
<organism evidence="6 8">
    <name type="scientific">Xenorhabdus hominickii</name>
    <dbReference type="NCBI Taxonomy" id="351679"/>
    <lineage>
        <taxon>Bacteria</taxon>
        <taxon>Pseudomonadati</taxon>
        <taxon>Pseudomonadota</taxon>
        <taxon>Gammaproteobacteria</taxon>
        <taxon>Enterobacterales</taxon>
        <taxon>Morganellaceae</taxon>
        <taxon>Xenorhabdus</taxon>
    </lineage>
</organism>
<keyword evidence="7" id="KW-1185">Reference proteome</keyword>
<dbReference type="InterPro" id="IPR050834">
    <property type="entry name" value="Glycosyltransf_2"/>
</dbReference>
<dbReference type="KEGG" id="xho:A9255_14895"/>
<comment type="similarity">
    <text evidence="1">Belongs to the glycosyltransferase 2 family.</text>
</comment>
<dbReference type="EMBL" id="NJAI01000001">
    <property type="protein sequence ID" value="PHM57689.1"/>
    <property type="molecule type" value="Genomic_DNA"/>
</dbReference>
<evidence type="ECO:0000259" key="4">
    <source>
        <dbReference type="Pfam" id="PF00535"/>
    </source>
</evidence>